<dbReference type="InterPro" id="IPR042103">
    <property type="entry name" value="SerRS_1_N_sf"/>
</dbReference>
<dbReference type="GO" id="GO:0006412">
    <property type="term" value="P:translation"/>
    <property type="evidence" value="ECO:0007669"/>
    <property type="project" value="UniProtKB-KW"/>
</dbReference>
<dbReference type="Proteomes" id="UP001168821">
    <property type="component" value="Unassembled WGS sequence"/>
</dbReference>
<accession>A0AA38M016</accession>
<organism evidence="9 10">
    <name type="scientific">Zophobas morio</name>
    <dbReference type="NCBI Taxonomy" id="2755281"/>
    <lineage>
        <taxon>Eukaryota</taxon>
        <taxon>Metazoa</taxon>
        <taxon>Ecdysozoa</taxon>
        <taxon>Arthropoda</taxon>
        <taxon>Hexapoda</taxon>
        <taxon>Insecta</taxon>
        <taxon>Pterygota</taxon>
        <taxon>Neoptera</taxon>
        <taxon>Endopterygota</taxon>
        <taxon>Coleoptera</taxon>
        <taxon>Polyphaga</taxon>
        <taxon>Cucujiformia</taxon>
        <taxon>Tenebrionidae</taxon>
        <taxon>Zophobas</taxon>
    </lineage>
</organism>
<keyword evidence="3" id="KW-0648">Protein biosynthesis</keyword>
<comment type="catalytic activity">
    <reaction evidence="4">
        <text>tRNA(Sec) + L-serine + ATP = L-seryl-tRNA(Sec) + AMP + diphosphate + H(+)</text>
        <dbReference type="Rhea" id="RHEA:42580"/>
        <dbReference type="Rhea" id="RHEA-COMP:9742"/>
        <dbReference type="Rhea" id="RHEA-COMP:10128"/>
        <dbReference type="ChEBI" id="CHEBI:15378"/>
        <dbReference type="ChEBI" id="CHEBI:30616"/>
        <dbReference type="ChEBI" id="CHEBI:33019"/>
        <dbReference type="ChEBI" id="CHEBI:33384"/>
        <dbReference type="ChEBI" id="CHEBI:78442"/>
        <dbReference type="ChEBI" id="CHEBI:78533"/>
        <dbReference type="ChEBI" id="CHEBI:456215"/>
        <dbReference type="EC" id="6.1.1.11"/>
    </reaction>
</comment>
<gene>
    <name evidence="9" type="ORF">Zmor_008859</name>
</gene>
<evidence type="ECO:0000313" key="10">
    <source>
        <dbReference type="Proteomes" id="UP001168821"/>
    </source>
</evidence>
<feature type="coiled-coil region" evidence="6">
    <location>
        <begin position="3"/>
        <end position="56"/>
    </location>
</feature>
<keyword evidence="10" id="KW-1185">Reference proteome</keyword>
<evidence type="ECO:0000256" key="4">
    <source>
        <dbReference type="ARBA" id="ARBA00047929"/>
    </source>
</evidence>
<dbReference type="InterPro" id="IPR015866">
    <property type="entry name" value="Ser-tRNA-synth_1_N"/>
</dbReference>
<dbReference type="EMBL" id="JALNTZ010002483">
    <property type="protein sequence ID" value="KAJ3617130.1"/>
    <property type="molecule type" value="Genomic_DNA"/>
</dbReference>
<evidence type="ECO:0000256" key="5">
    <source>
        <dbReference type="ARBA" id="ARBA00048823"/>
    </source>
</evidence>
<comment type="similarity">
    <text evidence="1">Belongs to the class-II aminoacyl-tRNA synthetase family. Type-1 seryl-tRNA synthetase subfamily.</text>
</comment>
<evidence type="ECO:0000313" key="9">
    <source>
        <dbReference type="EMBL" id="KAJ3617130.1"/>
    </source>
</evidence>
<evidence type="ECO:0000256" key="3">
    <source>
        <dbReference type="ARBA" id="ARBA00022917"/>
    </source>
</evidence>
<dbReference type="PANTHER" id="PTHR43697:SF1">
    <property type="entry name" value="SERINE--TRNA LIGASE"/>
    <property type="match status" value="1"/>
</dbReference>
<evidence type="ECO:0000256" key="1">
    <source>
        <dbReference type="ARBA" id="ARBA00010728"/>
    </source>
</evidence>
<sequence length="100" mass="11604">MSVVELNKKRKEIILNVENLKAEKNKFSKEIGELMRNKETEKANELKDRVSKINVEIEKMDPELEKVQEELNSLASTIPNIPNDNMPVGLDEEENIEIRK</sequence>
<comment type="caution">
    <text evidence="9">The sequence shown here is derived from an EMBL/GenBank/DDBJ whole genome shotgun (WGS) entry which is preliminary data.</text>
</comment>
<keyword evidence="2" id="KW-0963">Cytoplasm</keyword>
<protein>
    <recommendedName>
        <fullName evidence="8">Serine-tRNA synthetase type1 N-terminal domain-containing protein</fullName>
    </recommendedName>
</protein>
<dbReference type="Gene3D" id="1.10.287.40">
    <property type="entry name" value="Serine-tRNA synthetase, tRNA binding domain"/>
    <property type="match status" value="1"/>
</dbReference>
<evidence type="ECO:0000256" key="7">
    <source>
        <dbReference type="SAM" id="MobiDB-lite"/>
    </source>
</evidence>
<feature type="compositionally biased region" description="Acidic residues" evidence="7">
    <location>
        <begin position="90"/>
        <end position="100"/>
    </location>
</feature>
<dbReference type="InterPro" id="IPR010978">
    <property type="entry name" value="tRNA-bd_arm"/>
</dbReference>
<dbReference type="Pfam" id="PF02403">
    <property type="entry name" value="Seryl_tRNA_N"/>
    <property type="match status" value="1"/>
</dbReference>
<evidence type="ECO:0000259" key="8">
    <source>
        <dbReference type="Pfam" id="PF02403"/>
    </source>
</evidence>
<dbReference type="GO" id="GO:0004828">
    <property type="term" value="F:serine-tRNA ligase activity"/>
    <property type="evidence" value="ECO:0007669"/>
    <property type="project" value="UniProtKB-EC"/>
</dbReference>
<proteinExistence type="inferred from homology"/>
<evidence type="ECO:0000256" key="6">
    <source>
        <dbReference type="SAM" id="Coils"/>
    </source>
</evidence>
<keyword evidence="6" id="KW-0175">Coiled coil</keyword>
<dbReference type="AlphaFoldDB" id="A0AA38M016"/>
<feature type="region of interest" description="Disordered" evidence="7">
    <location>
        <begin position="77"/>
        <end position="100"/>
    </location>
</feature>
<dbReference type="PANTHER" id="PTHR43697">
    <property type="entry name" value="SERYL-TRNA SYNTHETASE"/>
    <property type="match status" value="1"/>
</dbReference>
<reference evidence="9" key="1">
    <citation type="journal article" date="2023" name="G3 (Bethesda)">
        <title>Whole genome assemblies of Zophobas morio and Tenebrio molitor.</title>
        <authorList>
            <person name="Kaur S."/>
            <person name="Stinson S.A."/>
            <person name="diCenzo G.C."/>
        </authorList>
    </citation>
    <scope>NUCLEOTIDE SEQUENCE</scope>
    <source>
        <strain evidence="9">QUZm001</strain>
    </source>
</reference>
<feature type="domain" description="Serine-tRNA synthetase type1 N-terminal" evidence="8">
    <location>
        <begin position="3"/>
        <end position="82"/>
    </location>
</feature>
<name>A0AA38M016_9CUCU</name>
<dbReference type="GO" id="GO:0000166">
    <property type="term" value="F:nucleotide binding"/>
    <property type="evidence" value="ECO:0007669"/>
    <property type="project" value="InterPro"/>
</dbReference>
<comment type="catalytic activity">
    <reaction evidence="5">
        <text>tRNA(Ser) + L-serine + ATP = L-seryl-tRNA(Ser) + AMP + diphosphate + H(+)</text>
        <dbReference type="Rhea" id="RHEA:12292"/>
        <dbReference type="Rhea" id="RHEA-COMP:9669"/>
        <dbReference type="Rhea" id="RHEA-COMP:9703"/>
        <dbReference type="ChEBI" id="CHEBI:15378"/>
        <dbReference type="ChEBI" id="CHEBI:30616"/>
        <dbReference type="ChEBI" id="CHEBI:33019"/>
        <dbReference type="ChEBI" id="CHEBI:33384"/>
        <dbReference type="ChEBI" id="CHEBI:78442"/>
        <dbReference type="ChEBI" id="CHEBI:78533"/>
        <dbReference type="ChEBI" id="CHEBI:456215"/>
        <dbReference type="EC" id="6.1.1.11"/>
    </reaction>
</comment>
<dbReference type="SUPFAM" id="SSF46589">
    <property type="entry name" value="tRNA-binding arm"/>
    <property type="match status" value="1"/>
</dbReference>
<evidence type="ECO:0000256" key="2">
    <source>
        <dbReference type="ARBA" id="ARBA00022490"/>
    </source>
</evidence>